<keyword evidence="10 11" id="KW-0472">Membrane</keyword>
<feature type="repeat" description="Solcar" evidence="11">
    <location>
        <begin position="300"/>
        <end position="381"/>
    </location>
</feature>
<dbReference type="InterPro" id="IPR023395">
    <property type="entry name" value="MCP_dom_sf"/>
</dbReference>
<feature type="repeat" description="Solcar" evidence="11">
    <location>
        <begin position="204"/>
        <end position="291"/>
    </location>
</feature>
<accession>A0A9D4ZEG3</accession>
<evidence type="ECO:0000256" key="3">
    <source>
        <dbReference type="ARBA" id="ARBA00022448"/>
    </source>
</evidence>
<evidence type="ECO:0000256" key="12">
    <source>
        <dbReference type="RuleBase" id="RU000488"/>
    </source>
</evidence>
<reference evidence="13" key="1">
    <citation type="submission" date="2021-01" db="EMBL/GenBank/DDBJ databases">
        <title>Adiantum capillus-veneris genome.</title>
        <authorList>
            <person name="Fang Y."/>
            <person name="Liao Q."/>
        </authorList>
    </citation>
    <scope>NUCLEOTIDE SEQUENCE</scope>
    <source>
        <strain evidence="13">H3</strain>
        <tissue evidence="13">Leaf</tissue>
    </source>
</reference>
<keyword evidence="14" id="KW-1185">Reference proteome</keyword>
<evidence type="ECO:0000256" key="11">
    <source>
        <dbReference type="PROSITE-ProRule" id="PRU00282"/>
    </source>
</evidence>
<dbReference type="Pfam" id="PF00153">
    <property type="entry name" value="Mito_carr"/>
    <property type="match status" value="3"/>
</dbReference>
<evidence type="ECO:0000313" key="14">
    <source>
        <dbReference type="Proteomes" id="UP000886520"/>
    </source>
</evidence>
<comment type="similarity">
    <text evidence="2 12">Belongs to the mitochondrial carrier (TC 2.A.29) family.</text>
</comment>
<dbReference type="GO" id="GO:0005743">
    <property type="term" value="C:mitochondrial inner membrane"/>
    <property type="evidence" value="ECO:0007669"/>
    <property type="project" value="UniProtKB-SubCell"/>
</dbReference>
<name>A0A9D4ZEG3_ADICA</name>
<keyword evidence="4 11" id="KW-0812">Transmembrane</keyword>
<dbReference type="PANTHER" id="PTHR45678:SF9">
    <property type="entry name" value="CALCIUM-BINDING MITOCHONDRIAL CARRIER PROTEIN ARALAR1"/>
    <property type="match status" value="1"/>
</dbReference>
<evidence type="ECO:0000256" key="2">
    <source>
        <dbReference type="ARBA" id="ARBA00006375"/>
    </source>
</evidence>
<evidence type="ECO:0000256" key="8">
    <source>
        <dbReference type="ARBA" id="ARBA00022989"/>
    </source>
</evidence>
<organism evidence="13 14">
    <name type="scientific">Adiantum capillus-veneris</name>
    <name type="common">Maidenhair fern</name>
    <dbReference type="NCBI Taxonomy" id="13818"/>
    <lineage>
        <taxon>Eukaryota</taxon>
        <taxon>Viridiplantae</taxon>
        <taxon>Streptophyta</taxon>
        <taxon>Embryophyta</taxon>
        <taxon>Tracheophyta</taxon>
        <taxon>Polypodiopsida</taxon>
        <taxon>Polypodiidae</taxon>
        <taxon>Polypodiales</taxon>
        <taxon>Pteridineae</taxon>
        <taxon>Pteridaceae</taxon>
        <taxon>Vittarioideae</taxon>
        <taxon>Adiantum</taxon>
    </lineage>
</organism>
<dbReference type="SUPFAM" id="SSF103506">
    <property type="entry name" value="Mitochondrial carrier"/>
    <property type="match status" value="1"/>
</dbReference>
<dbReference type="PRINTS" id="PR00926">
    <property type="entry name" value="MITOCARRIER"/>
</dbReference>
<keyword evidence="5" id="KW-0677">Repeat</keyword>
<evidence type="ECO:0000256" key="5">
    <source>
        <dbReference type="ARBA" id="ARBA00022737"/>
    </source>
</evidence>
<proteinExistence type="inferred from homology"/>
<dbReference type="InterPro" id="IPR051028">
    <property type="entry name" value="Mito_Solute_Carrier"/>
</dbReference>
<evidence type="ECO:0000256" key="1">
    <source>
        <dbReference type="ARBA" id="ARBA00004448"/>
    </source>
</evidence>
<evidence type="ECO:0000256" key="6">
    <source>
        <dbReference type="ARBA" id="ARBA00022792"/>
    </source>
</evidence>
<comment type="subcellular location">
    <subcellularLocation>
        <location evidence="1">Mitochondrion inner membrane</location>
        <topology evidence="1">Multi-pass membrane protein</topology>
    </subcellularLocation>
</comment>
<keyword evidence="6" id="KW-0999">Mitochondrion inner membrane</keyword>
<dbReference type="OrthoDB" id="1935185at2759"/>
<evidence type="ECO:0000313" key="13">
    <source>
        <dbReference type="EMBL" id="KAI5070360.1"/>
    </source>
</evidence>
<dbReference type="Proteomes" id="UP000886520">
    <property type="component" value="Chromosome 14"/>
</dbReference>
<comment type="caution">
    <text evidence="13">The sequence shown here is derived from an EMBL/GenBank/DDBJ whole genome shotgun (WGS) entry which is preliminary data.</text>
</comment>
<protein>
    <submittedName>
        <fullName evidence="13">Uncharacterized protein</fullName>
    </submittedName>
</protein>
<feature type="repeat" description="Solcar" evidence="11">
    <location>
        <begin position="382"/>
        <end position="470"/>
    </location>
</feature>
<keyword evidence="8" id="KW-1133">Transmembrane helix</keyword>
<keyword evidence="7" id="KW-0106">Calcium</keyword>
<evidence type="ECO:0000256" key="9">
    <source>
        <dbReference type="ARBA" id="ARBA00023128"/>
    </source>
</evidence>
<gene>
    <name evidence="13" type="ORF">GOP47_0014703</name>
</gene>
<evidence type="ECO:0000256" key="10">
    <source>
        <dbReference type="ARBA" id="ARBA00023136"/>
    </source>
</evidence>
<evidence type="ECO:0000256" key="7">
    <source>
        <dbReference type="ARBA" id="ARBA00022837"/>
    </source>
</evidence>
<dbReference type="InterPro" id="IPR018108">
    <property type="entry name" value="MCP_transmembrane"/>
</dbReference>
<dbReference type="PANTHER" id="PTHR45678">
    <property type="entry name" value="MITOCHONDRIAL 2-OXODICARBOXYLATE CARRIER 1-RELATED"/>
    <property type="match status" value="1"/>
</dbReference>
<dbReference type="InterPro" id="IPR002067">
    <property type="entry name" value="MCP"/>
</dbReference>
<dbReference type="EMBL" id="JABFUD020000014">
    <property type="protein sequence ID" value="KAI5070360.1"/>
    <property type="molecule type" value="Genomic_DNA"/>
</dbReference>
<dbReference type="PROSITE" id="PS50920">
    <property type="entry name" value="SOLCAR"/>
    <property type="match status" value="3"/>
</dbReference>
<sequence length="471" mass="51453">MDPLVREALLPDLLSSASEDTFPFRSNPSRTPSLRQHSLERVKEEIWCFEPSCWVPLRKDCLPSPGVTLFWLEERKRGALALAMVCLGVSFSCGQPALAEAIASPNVYFVPSEHVVNDGVANLSSSEMLELQSLRISQSAHRPESNGTVSLKAEGRREARDSLVYGKESMKRSPDVKAATALSDGLSATGGERIAKAAVIPLLTRVLQHLGGGGFAGAVGATVVYPLDTIKTRLQAQSKNDRKYKNVVDCFRQLLLEEGLGSFYNGLVPQLLGIAPEKALKLTVNEVILATLEQHLPGVRLWALEIIAGGGGGFSQVLVTNPMEIVKLRLQIQSKVTSPRGLWDIIRELGLHGLYNGSGITMARDVPSSAIFFACYTLITQMYPDQRFWAGFVAAIPATVLVTPLDVIKTRLQMETPPGQEPYKDAFHCCRVLLQQEGLKGLFKGGLLRVLRTCPQFGITLMIYSLFCDGC</sequence>
<dbReference type="Gene3D" id="1.50.40.10">
    <property type="entry name" value="Mitochondrial carrier domain"/>
    <property type="match status" value="1"/>
</dbReference>
<evidence type="ECO:0000256" key="4">
    <source>
        <dbReference type="ARBA" id="ARBA00022692"/>
    </source>
</evidence>
<keyword evidence="3 12" id="KW-0813">Transport</keyword>
<dbReference type="AlphaFoldDB" id="A0A9D4ZEG3"/>
<dbReference type="GO" id="GO:0022857">
    <property type="term" value="F:transmembrane transporter activity"/>
    <property type="evidence" value="ECO:0007669"/>
    <property type="project" value="TreeGrafter"/>
</dbReference>
<keyword evidence="9" id="KW-0496">Mitochondrion</keyword>